<dbReference type="InterPro" id="IPR036047">
    <property type="entry name" value="F-box-like_dom_sf"/>
</dbReference>
<dbReference type="EMBL" id="WIPF01000009">
    <property type="protein sequence ID" value="KAF3230255.1"/>
    <property type="molecule type" value="Genomic_DNA"/>
</dbReference>
<dbReference type="SUPFAM" id="SSF81383">
    <property type="entry name" value="F-box domain"/>
    <property type="match status" value="1"/>
</dbReference>
<dbReference type="Gene3D" id="3.80.10.10">
    <property type="entry name" value="Ribonuclease Inhibitor"/>
    <property type="match status" value="1"/>
</dbReference>
<sequence>MKFPQEIFDLIFRSLSRHDLWALSLVSRQFNEVVSPTLYRTIIIGLWCGVTLPPKFIRSFVVGNPNHLKIKLVKNVVLLAHVESPDPSDRRVWEDGASKMVNELIYTFLLKLRDKQLRKFIWRSSLNPEGRILVHLANHHGSSLECLYFDKLTGLRDPDLPEFSKFTSLSTLRWGNVETVKDMPALLEMLEASADSLRSLSVNYTFNDGLIDDSKQYNIKISNLTEYQTPIHGYGRRILKKMVPIAQINRFRLTNRQQGTHAYTILPKLHKPVELVFNCAINGPKDLDHIISKHAGNTLKILSICTAPTSSFGSSQLFQNCLSTHSLVNLGRGCPNLVELAVPHNVEFSLAEVRNEDYSRSTTPLRYLPGFPLHAFRNLKLLFLEIPPNSDHREILEDEVFRDSIIGESSFVQTAFEAMLNEREKLQQEYRSEENGKASLLKPSRELEVVAIGLATPEFFVFRNIARTPRLWKVIHPENDNEAIELEVANIDDVMDRDPEWKLLRRYPLLIPNEGLRNIFRRPHLPPSSELLPVRDHRTIP</sequence>
<dbReference type="PROSITE" id="PS50181">
    <property type="entry name" value="FBOX"/>
    <property type="match status" value="1"/>
</dbReference>
<gene>
    <name evidence="1" type="ORF">TWF191_010952</name>
</gene>
<evidence type="ECO:0000313" key="2">
    <source>
        <dbReference type="Proteomes" id="UP000483672"/>
    </source>
</evidence>
<reference evidence="1 2" key="1">
    <citation type="submission" date="2019-06" db="EMBL/GenBank/DDBJ databases">
        <authorList>
            <person name="Palmer J.M."/>
        </authorList>
    </citation>
    <scope>NUCLEOTIDE SEQUENCE [LARGE SCALE GENOMIC DNA]</scope>
    <source>
        <strain evidence="1 2">TWF191</strain>
    </source>
</reference>
<comment type="caution">
    <text evidence="1">The sequence shown here is derived from an EMBL/GenBank/DDBJ whole genome shotgun (WGS) entry which is preliminary data.</text>
</comment>
<dbReference type="InterPro" id="IPR032675">
    <property type="entry name" value="LRR_dom_sf"/>
</dbReference>
<proteinExistence type="predicted"/>
<organism evidence="1 2">
    <name type="scientific">Orbilia oligospora</name>
    <name type="common">Nematode-trapping fungus</name>
    <name type="synonym">Arthrobotrys oligospora</name>
    <dbReference type="NCBI Taxonomy" id="2813651"/>
    <lineage>
        <taxon>Eukaryota</taxon>
        <taxon>Fungi</taxon>
        <taxon>Dikarya</taxon>
        <taxon>Ascomycota</taxon>
        <taxon>Pezizomycotina</taxon>
        <taxon>Orbiliomycetes</taxon>
        <taxon>Orbiliales</taxon>
        <taxon>Orbiliaceae</taxon>
        <taxon>Orbilia</taxon>
    </lineage>
</organism>
<evidence type="ECO:0000313" key="1">
    <source>
        <dbReference type="EMBL" id="KAF3230255.1"/>
    </source>
</evidence>
<dbReference type="InterPro" id="IPR001810">
    <property type="entry name" value="F-box_dom"/>
</dbReference>
<protein>
    <submittedName>
        <fullName evidence="1">Uncharacterized protein</fullName>
    </submittedName>
</protein>
<dbReference type="Proteomes" id="UP000483672">
    <property type="component" value="Unassembled WGS sequence"/>
</dbReference>
<accession>A0A6G1M3T6</accession>
<dbReference type="AlphaFoldDB" id="A0A6G1M3T6"/>
<dbReference type="Pfam" id="PF12937">
    <property type="entry name" value="F-box-like"/>
    <property type="match status" value="1"/>
</dbReference>
<name>A0A6G1M3T6_ORBOL</name>